<name>A0A7V4LCF0_9BACT</name>
<dbReference type="PANTHER" id="PTHR48043:SF145">
    <property type="entry name" value="FI06409P-RELATED"/>
    <property type="match status" value="1"/>
</dbReference>
<dbReference type="GO" id="GO:0016020">
    <property type="term" value="C:membrane"/>
    <property type="evidence" value="ECO:0007669"/>
    <property type="project" value="InterPro"/>
</dbReference>
<evidence type="ECO:0000256" key="5">
    <source>
        <dbReference type="ARBA" id="ARBA00022676"/>
    </source>
</evidence>
<evidence type="ECO:0000256" key="9">
    <source>
        <dbReference type="ARBA" id="ARBA00022989"/>
    </source>
</evidence>
<dbReference type="SUPFAM" id="SSF53756">
    <property type="entry name" value="UDP-Glycosyltransferase/glycogen phosphorylase"/>
    <property type="match status" value="1"/>
</dbReference>
<keyword evidence="7 11" id="KW-0812">Transmembrane</keyword>
<gene>
    <name evidence="12" type="ORF">ENT08_02430</name>
</gene>
<keyword evidence="2" id="KW-0813">Transport</keyword>
<dbReference type="PANTHER" id="PTHR48043">
    <property type="entry name" value="EG:EG0003.4 PROTEIN-RELATED"/>
    <property type="match status" value="1"/>
</dbReference>
<dbReference type="GO" id="GO:0008194">
    <property type="term" value="F:UDP-glycosyltransferase activity"/>
    <property type="evidence" value="ECO:0007669"/>
    <property type="project" value="TreeGrafter"/>
</dbReference>
<evidence type="ECO:0000313" key="12">
    <source>
        <dbReference type="EMBL" id="HGS04588.1"/>
    </source>
</evidence>
<keyword evidence="3" id="KW-1003">Cell membrane</keyword>
<dbReference type="EMBL" id="DSXI01000135">
    <property type="protein sequence ID" value="HGS04588.1"/>
    <property type="molecule type" value="Genomic_DNA"/>
</dbReference>
<evidence type="ECO:0000256" key="8">
    <source>
        <dbReference type="ARBA" id="ARBA00022847"/>
    </source>
</evidence>
<proteinExistence type="inferred from homology"/>
<keyword evidence="9 11" id="KW-1133">Transmembrane helix</keyword>
<comment type="similarity">
    <text evidence="1">Belongs to the KdgT transporter family.</text>
</comment>
<keyword evidence="5" id="KW-0328">Glycosyltransferase</keyword>
<dbReference type="GO" id="GO:0015649">
    <property type="term" value="F:2-keto-3-deoxygluconate:proton symporter activity"/>
    <property type="evidence" value="ECO:0007669"/>
    <property type="project" value="InterPro"/>
</dbReference>
<evidence type="ECO:0000256" key="4">
    <source>
        <dbReference type="ARBA" id="ARBA00022597"/>
    </source>
</evidence>
<evidence type="ECO:0000256" key="6">
    <source>
        <dbReference type="ARBA" id="ARBA00022679"/>
    </source>
</evidence>
<evidence type="ECO:0000256" key="1">
    <source>
        <dbReference type="ARBA" id="ARBA00006430"/>
    </source>
</evidence>
<protein>
    <recommendedName>
        <fullName evidence="13">Glycosyltransferase</fullName>
    </recommendedName>
</protein>
<keyword evidence="8" id="KW-0769">Symport</keyword>
<keyword evidence="4" id="KW-0762">Sugar transport</keyword>
<comment type="caution">
    <text evidence="12">The sequence shown here is derived from an EMBL/GenBank/DDBJ whole genome shotgun (WGS) entry which is preliminary data.</text>
</comment>
<evidence type="ECO:0000256" key="2">
    <source>
        <dbReference type="ARBA" id="ARBA00022448"/>
    </source>
</evidence>
<reference evidence="12" key="1">
    <citation type="journal article" date="2020" name="mSystems">
        <title>Genome- and Community-Level Interaction Insights into Carbon Utilization and Element Cycling Functions of Hydrothermarchaeota in Hydrothermal Sediment.</title>
        <authorList>
            <person name="Zhou Z."/>
            <person name="Liu Y."/>
            <person name="Xu W."/>
            <person name="Pan J."/>
            <person name="Luo Z.H."/>
            <person name="Li M."/>
        </authorList>
    </citation>
    <scope>NUCLEOTIDE SEQUENCE [LARGE SCALE GENOMIC DNA]</scope>
    <source>
        <strain evidence="12">SpSt-548</strain>
    </source>
</reference>
<sequence>MEPLKTLVFAPAAYNLAETTRLVEIAGACREHFRVVFFSYGGEFERLVSEAGFPLVRLQPRLTPEKIERLNHILRWEFLWHPFGVDHLTMRVKGELAWFRALRPVAAVTGLELSLPISCRVAGVPLVWVAQTTWTRPYYEAGLGLWPDFISVPPLTCLPRRLLDRWARHLVHFNRVVMVRFNATARIFGVKPFRSTEFWEGDYTLLAEPPEFAGLEELPPTFHYVGPIIARLPGEVPAEVANLPRDLPVLYFAMGSSGNPHIVARLLEGFAGRPYRVIAPVQGLLKGLKVRIPPNVMVTPWLPAHKVNPLADLAVTHGGLGTVMTACLSGTPIVGIGMHFEQENNLECLVRKGIALRIPKSQATPAAVAMVDPSLKAAAETATPQVAAAVITTALLVPVLTAYVANRNKKKLRSV</sequence>
<dbReference type="AlphaFoldDB" id="A0A7V4LCF0"/>
<evidence type="ECO:0000256" key="3">
    <source>
        <dbReference type="ARBA" id="ARBA00022475"/>
    </source>
</evidence>
<evidence type="ECO:0000256" key="11">
    <source>
        <dbReference type="SAM" id="Phobius"/>
    </source>
</evidence>
<accession>A0A7V4LCF0</accession>
<evidence type="ECO:0008006" key="13">
    <source>
        <dbReference type="Google" id="ProtNLM"/>
    </source>
</evidence>
<evidence type="ECO:0000256" key="10">
    <source>
        <dbReference type="ARBA" id="ARBA00023136"/>
    </source>
</evidence>
<keyword evidence="6" id="KW-0808">Transferase</keyword>
<dbReference type="Gene3D" id="3.40.50.2000">
    <property type="entry name" value="Glycogen Phosphorylase B"/>
    <property type="match status" value="2"/>
</dbReference>
<evidence type="ECO:0000256" key="7">
    <source>
        <dbReference type="ARBA" id="ARBA00022692"/>
    </source>
</evidence>
<dbReference type="InterPro" id="IPR050271">
    <property type="entry name" value="UDP-glycosyltransferase"/>
</dbReference>
<keyword evidence="10 11" id="KW-0472">Membrane</keyword>
<dbReference type="Pfam" id="PF03812">
    <property type="entry name" value="KdgT"/>
    <property type="match status" value="1"/>
</dbReference>
<dbReference type="InterPro" id="IPR004684">
    <property type="entry name" value="2keto-3dGluconate_permease"/>
</dbReference>
<feature type="transmembrane region" description="Helical" evidence="11">
    <location>
        <begin position="386"/>
        <end position="405"/>
    </location>
</feature>
<organism evidence="12">
    <name type="scientific">Desulfobacca acetoxidans</name>
    <dbReference type="NCBI Taxonomy" id="60893"/>
    <lineage>
        <taxon>Bacteria</taxon>
        <taxon>Pseudomonadati</taxon>
        <taxon>Thermodesulfobacteriota</taxon>
        <taxon>Desulfobaccia</taxon>
        <taxon>Desulfobaccales</taxon>
        <taxon>Desulfobaccaceae</taxon>
        <taxon>Desulfobacca</taxon>
    </lineage>
</organism>